<reference evidence="2" key="1">
    <citation type="submission" date="2020-07" db="EMBL/GenBank/DDBJ databases">
        <title>Multicomponent nature underlies the extraordinary mechanical properties of spider dragline silk.</title>
        <authorList>
            <person name="Kono N."/>
            <person name="Nakamura H."/>
            <person name="Mori M."/>
            <person name="Yoshida Y."/>
            <person name="Ohtoshi R."/>
            <person name="Malay A.D."/>
            <person name="Moran D.A.P."/>
            <person name="Tomita M."/>
            <person name="Numata K."/>
            <person name="Arakawa K."/>
        </authorList>
    </citation>
    <scope>NUCLEOTIDE SEQUENCE</scope>
</reference>
<evidence type="ECO:0000313" key="2">
    <source>
        <dbReference type="EMBL" id="GFR26985.1"/>
    </source>
</evidence>
<comment type="caution">
    <text evidence="2">The sequence shown here is derived from an EMBL/GenBank/DDBJ whole genome shotgun (WGS) entry which is preliminary data.</text>
</comment>
<feature type="compositionally biased region" description="Basic and acidic residues" evidence="1">
    <location>
        <begin position="60"/>
        <end position="71"/>
    </location>
</feature>
<evidence type="ECO:0000313" key="3">
    <source>
        <dbReference type="Proteomes" id="UP000887116"/>
    </source>
</evidence>
<keyword evidence="3" id="KW-1185">Reference proteome</keyword>
<dbReference type="AlphaFoldDB" id="A0A8X6JA30"/>
<dbReference type="Proteomes" id="UP000887116">
    <property type="component" value="Unassembled WGS sequence"/>
</dbReference>
<accession>A0A8X6JA30</accession>
<feature type="region of interest" description="Disordered" evidence="1">
    <location>
        <begin position="48"/>
        <end position="92"/>
    </location>
</feature>
<dbReference type="EMBL" id="BMAO01028730">
    <property type="protein sequence ID" value="GFR26985.1"/>
    <property type="molecule type" value="Genomic_DNA"/>
</dbReference>
<name>A0A8X6JA30_TRICU</name>
<evidence type="ECO:0000256" key="1">
    <source>
        <dbReference type="SAM" id="MobiDB-lite"/>
    </source>
</evidence>
<organism evidence="2 3">
    <name type="scientific">Trichonephila clavata</name>
    <name type="common">Joro spider</name>
    <name type="synonym">Nephila clavata</name>
    <dbReference type="NCBI Taxonomy" id="2740835"/>
    <lineage>
        <taxon>Eukaryota</taxon>
        <taxon>Metazoa</taxon>
        <taxon>Ecdysozoa</taxon>
        <taxon>Arthropoda</taxon>
        <taxon>Chelicerata</taxon>
        <taxon>Arachnida</taxon>
        <taxon>Araneae</taxon>
        <taxon>Araneomorphae</taxon>
        <taxon>Entelegynae</taxon>
        <taxon>Araneoidea</taxon>
        <taxon>Nephilidae</taxon>
        <taxon>Trichonephila</taxon>
    </lineage>
</organism>
<sequence length="92" mass="10247">MAGHFTAVLEVRAAAKAKSLSSARPSRKKRRISISKFREQIRPYKVRLGKNSSTPAFTSEEERSFTIEQIHRSPNQRSASVEVLGGDSTESL</sequence>
<gene>
    <name evidence="2" type="ORF">TNCT_343701</name>
</gene>
<proteinExistence type="predicted"/>
<protein>
    <submittedName>
        <fullName evidence="2">Uncharacterized protein</fullName>
    </submittedName>
</protein>